<protein>
    <submittedName>
        <fullName evidence="12">Inactive cadmium/zinc-transporting ATPase HMA3</fullName>
    </submittedName>
</protein>
<dbReference type="InterPro" id="IPR051014">
    <property type="entry name" value="Cation_Transport_ATPase_IB"/>
</dbReference>
<keyword evidence="5" id="KW-1278">Translocase</keyword>
<dbReference type="GO" id="GO:0016020">
    <property type="term" value="C:membrane"/>
    <property type="evidence" value="ECO:0000318"/>
    <property type="project" value="GO_Central"/>
</dbReference>
<comment type="subcellular location">
    <subcellularLocation>
        <location evidence="1">Membrane</location>
        <topology evidence="1">Multi-pass membrane protein</topology>
    </subcellularLocation>
</comment>
<evidence type="ECO:0000256" key="3">
    <source>
        <dbReference type="ARBA" id="ARBA00022692"/>
    </source>
</evidence>
<dbReference type="InterPro" id="IPR036163">
    <property type="entry name" value="HMA_dom_sf"/>
</dbReference>
<evidence type="ECO:0000256" key="9">
    <source>
        <dbReference type="SAM" id="MobiDB-lite"/>
    </source>
</evidence>
<dbReference type="RefSeq" id="XP_021841679.1">
    <property type="nucleotide sequence ID" value="XM_021985987.2"/>
</dbReference>
<dbReference type="PRINTS" id="PR00119">
    <property type="entry name" value="CATATPASE"/>
</dbReference>
<dbReference type="InterPro" id="IPR044492">
    <property type="entry name" value="P_typ_ATPase_HD_dom"/>
</dbReference>
<keyword evidence="8" id="KW-0547">Nucleotide-binding</keyword>
<reference evidence="12" key="2">
    <citation type="submission" date="2025-08" db="UniProtKB">
        <authorList>
            <consortium name="RefSeq"/>
        </authorList>
    </citation>
    <scope>IDENTIFICATION</scope>
    <source>
        <tissue evidence="12">Leaf</tissue>
    </source>
</reference>
<dbReference type="NCBIfam" id="TIGR01494">
    <property type="entry name" value="ATPase_P-type"/>
    <property type="match status" value="1"/>
</dbReference>
<feature type="region of interest" description="Disordered" evidence="9">
    <location>
        <begin position="1"/>
        <end position="33"/>
    </location>
</feature>
<feature type="transmembrane region" description="Helical" evidence="8">
    <location>
        <begin position="342"/>
        <end position="363"/>
    </location>
</feature>
<dbReference type="InterPro" id="IPR001757">
    <property type="entry name" value="P_typ_ATPase"/>
</dbReference>
<dbReference type="GO" id="GO:0022857">
    <property type="term" value="F:transmembrane transporter activity"/>
    <property type="evidence" value="ECO:0000318"/>
    <property type="project" value="GO_Central"/>
</dbReference>
<dbReference type="PROSITE" id="PS50846">
    <property type="entry name" value="HMA_2"/>
    <property type="match status" value="1"/>
</dbReference>
<evidence type="ECO:0000256" key="7">
    <source>
        <dbReference type="ARBA" id="ARBA00023136"/>
    </source>
</evidence>
<feature type="transmembrane region" description="Helical" evidence="8">
    <location>
        <begin position="681"/>
        <end position="700"/>
    </location>
</feature>
<dbReference type="InterPro" id="IPR023214">
    <property type="entry name" value="HAD_sf"/>
</dbReference>
<evidence type="ECO:0000313" key="11">
    <source>
        <dbReference type="Proteomes" id="UP000813463"/>
    </source>
</evidence>
<feature type="compositionally biased region" description="Polar residues" evidence="9">
    <location>
        <begin position="9"/>
        <end position="27"/>
    </location>
</feature>
<evidence type="ECO:0000256" key="4">
    <source>
        <dbReference type="ARBA" id="ARBA00022723"/>
    </source>
</evidence>
<evidence type="ECO:0000256" key="6">
    <source>
        <dbReference type="ARBA" id="ARBA00022989"/>
    </source>
</evidence>
<dbReference type="Gene3D" id="3.40.1110.10">
    <property type="entry name" value="Calcium-transporting ATPase, cytoplasmic domain N"/>
    <property type="match status" value="1"/>
</dbReference>
<dbReference type="Gene3D" id="3.40.50.1000">
    <property type="entry name" value="HAD superfamily/HAD-like"/>
    <property type="match status" value="1"/>
</dbReference>
<dbReference type="InterPro" id="IPR059000">
    <property type="entry name" value="ATPase_P-type_domA"/>
</dbReference>
<dbReference type="Pfam" id="PF00702">
    <property type="entry name" value="Hydrolase"/>
    <property type="match status" value="1"/>
</dbReference>
<dbReference type="PANTHER" id="PTHR48085:SF3">
    <property type="entry name" value="INACTIVE CADMIUM_ZINC-TRANSPORTING ATPASE HMA3"/>
    <property type="match status" value="1"/>
</dbReference>
<evidence type="ECO:0000256" key="8">
    <source>
        <dbReference type="RuleBase" id="RU362081"/>
    </source>
</evidence>
<feature type="transmembrane region" description="Helical" evidence="8">
    <location>
        <begin position="706"/>
        <end position="728"/>
    </location>
</feature>
<dbReference type="InterPro" id="IPR008250">
    <property type="entry name" value="ATPase_P-typ_transduc_dom_A_sf"/>
</dbReference>
<dbReference type="CDD" id="cd02079">
    <property type="entry name" value="P-type_ATPase_HM"/>
    <property type="match status" value="1"/>
</dbReference>
<keyword evidence="11" id="KW-1185">Reference proteome</keyword>
<dbReference type="GO" id="GO:0055085">
    <property type="term" value="P:transmembrane transport"/>
    <property type="evidence" value="ECO:0000318"/>
    <property type="project" value="GO_Central"/>
</dbReference>
<dbReference type="AlphaFoldDB" id="A0A9R0I2Y3"/>
<dbReference type="Proteomes" id="UP000813463">
    <property type="component" value="Chromosome 2"/>
</dbReference>
<comment type="similarity">
    <text evidence="2 8">Belongs to the cation transport ATPase (P-type) (TC 3.A.3) family. Type IB subfamily.</text>
</comment>
<dbReference type="SFLD" id="SFLDF00027">
    <property type="entry name" value="p-type_atpase"/>
    <property type="match status" value="1"/>
</dbReference>
<evidence type="ECO:0000256" key="1">
    <source>
        <dbReference type="ARBA" id="ARBA00004141"/>
    </source>
</evidence>
<name>A0A9R0I2Y3_SPIOL</name>
<dbReference type="PANTHER" id="PTHR48085">
    <property type="entry name" value="CADMIUM/ZINC-TRANSPORTING ATPASE HMA2-RELATED"/>
    <property type="match status" value="1"/>
</dbReference>
<feature type="domain" description="HMA" evidence="10">
    <location>
        <begin position="41"/>
        <end position="107"/>
    </location>
</feature>
<dbReference type="PROSITE" id="PS00154">
    <property type="entry name" value="ATPASE_E1_E2"/>
    <property type="match status" value="1"/>
</dbReference>
<accession>A0A9R0I2Y3</accession>
<evidence type="ECO:0000313" key="12">
    <source>
        <dbReference type="RefSeq" id="XP_021841679.1"/>
    </source>
</evidence>
<dbReference type="NCBIfam" id="TIGR01512">
    <property type="entry name" value="ATPase-IB2_Cd"/>
    <property type="match status" value="1"/>
</dbReference>
<keyword evidence="3 8" id="KW-0812">Transmembrane</keyword>
<proteinExistence type="inferred from homology"/>
<dbReference type="GO" id="GO:0046872">
    <property type="term" value="F:metal ion binding"/>
    <property type="evidence" value="ECO:0007669"/>
    <property type="project" value="UniProtKB-KW"/>
</dbReference>
<keyword evidence="4 8" id="KW-0479">Metal-binding</keyword>
<evidence type="ECO:0000256" key="5">
    <source>
        <dbReference type="ARBA" id="ARBA00022967"/>
    </source>
</evidence>
<dbReference type="SFLD" id="SFLDG00002">
    <property type="entry name" value="C1.7:_P-type_atpase_like"/>
    <property type="match status" value="1"/>
</dbReference>
<dbReference type="NCBIfam" id="TIGR01525">
    <property type="entry name" value="ATPase-IB_hvy"/>
    <property type="match status" value="1"/>
</dbReference>
<dbReference type="FunFam" id="2.70.150.10:FF:000002">
    <property type="entry name" value="Copper-transporting ATPase 1, putative"/>
    <property type="match status" value="1"/>
</dbReference>
<dbReference type="GO" id="GO:0005524">
    <property type="term" value="F:ATP binding"/>
    <property type="evidence" value="ECO:0007669"/>
    <property type="project" value="UniProtKB-UniRule"/>
</dbReference>
<dbReference type="InterPro" id="IPR006121">
    <property type="entry name" value="HMA_dom"/>
</dbReference>
<dbReference type="SUPFAM" id="SSF81665">
    <property type="entry name" value="Calcium ATPase, transmembrane domain M"/>
    <property type="match status" value="1"/>
</dbReference>
<dbReference type="FunFam" id="3.40.1110.10:FF:000043">
    <property type="entry name" value="Putative cadmium/zinc-transporting ATPase 3"/>
    <property type="match status" value="1"/>
</dbReference>
<dbReference type="SUPFAM" id="SSF55008">
    <property type="entry name" value="HMA, heavy metal-associated domain"/>
    <property type="match status" value="1"/>
</dbReference>
<evidence type="ECO:0000256" key="2">
    <source>
        <dbReference type="ARBA" id="ARBA00006024"/>
    </source>
</evidence>
<sequence>MATDLEQPLIQTNNSSTQLHQTPNLQNKDAKKQEEDDVKWEKSYFEIMGLCCSSEVPLVEGIVKPLKGVKEISVVVTTKTLTVVHDIHTISPSQIVQALNRARLEASVRPRGESSYTRKWPGKWDVVCGVLLLLSFLKYVYQPMQWIAILVVLIGIPNIIWRSIASIRNLTLNVNVIVLIAVGGTIALQDYTDAAIIVFLYNIAQWLESRASYKAMSVMSSLTSMTPLKATMAETGKQVDVTTVNLGTIIAVKAGEVIPIDGVVVEGKCEVDEKALTGESFPVFKEIGSSVWAGTINLNGYITARTTMLAENCLVARMVNLVEEAQSRKAKIQTFIEDCAKWYIPIVVLMSASIAVIPVVLQIADKTHWFHLALVVLVSACPCALVISTPVTIFCALSKAATAGLLFKGGDYLELLAKVKTVAFDKTGTITTGDFVVTHFQSLHEIISIEKLLFWVSSIESKSSHPMASALVNYAASHSIDPMSEMVEDFHNYPGEGIHGYIEGAHVYIGNYRISQRAGCNENHNIELHKMEEKASGFIYMGETLVGTFSLSDDCRSGAMEAIKELKKSGIRTVMLTGDNHAAAQQVQFQLGEALDTIHAQLLPEDKAKIISELKKDGSVVAMVGDGINDALALATTDIGISMGLSGSALAMETGHVILMSDDIRKIPEAIQISKKASRKIVENVIISFSTKGLVLAFALAGYSMLLVAVVTDVGTCLLVILNSMLLLRGTEECKKMSSSVIVKKIGCCDGKKKEESVIKMGCCKKKGLNSGSKCRNSSSVGVVIA</sequence>
<keyword evidence="6 8" id="KW-1133">Transmembrane helix</keyword>
<evidence type="ECO:0000259" key="10">
    <source>
        <dbReference type="PROSITE" id="PS50846"/>
    </source>
</evidence>
<dbReference type="InterPro" id="IPR018303">
    <property type="entry name" value="ATPase_P-typ_P_site"/>
</dbReference>
<dbReference type="InterPro" id="IPR036412">
    <property type="entry name" value="HAD-like_sf"/>
</dbReference>
<gene>
    <name evidence="12" type="primary">LOC110781939</name>
</gene>
<dbReference type="Pfam" id="PF00122">
    <property type="entry name" value="E1-E2_ATPase"/>
    <property type="match status" value="1"/>
</dbReference>
<dbReference type="Gene3D" id="2.70.150.10">
    <property type="entry name" value="Calcium-transporting ATPase, cytoplasmic transduction domain A"/>
    <property type="match status" value="1"/>
</dbReference>
<dbReference type="OrthoDB" id="432719at2759"/>
<dbReference type="GO" id="GO:0019829">
    <property type="term" value="F:ATPase-coupled monoatomic cation transmembrane transporter activity"/>
    <property type="evidence" value="ECO:0007669"/>
    <property type="project" value="InterPro"/>
</dbReference>
<dbReference type="GeneID" id="110781939"/>
<organism evidence="11 12">
    <name type="scientific">Spinacia oleracea</name>
    <name type="common">Spinach</name>
    <dbReference type="NCBI Taxonomy" id="3562"/>
    <lineage>
        <taxon>Eukaryota</taxon>
        <taxon>Viridiplantae</taxon>
        <taxon>Streptophyta</taxon>
        <taxon>Embryophyta</taxon>
        <taxon>Tracheophyta</taxon>
        <taxon>Spermatophyta</taxon>
        <taxon>Magnoliopsida</taxon>
        <taxon>eudicotyledons</taxon>
        <taxon>Gunneridae</taxon>
        <taxon>Pentapetalae</taxon>
        <taxon>Caryophyllales</taxon>
        <taxon>Chenopodiaceae</taxon>
        <taxon>Chenopodioideae</taxon>
        <taxon>Anserineae</taxon>
        <taxon>Spinacia</taxon>
    </lineage>
</organism>
<dbReference type="GO" id="GO:0016887">
    <property type="term" value="F:ATP hydrolysis activity"/>
    <property type="evidence" value="ECO:0007669"/>
    <property type="project" value="InterPro"/>
</dbReference>
<dbReference type="InterPro" id="IPR023299">
    <property type="entry name" value="ATPase_P-typ_cyto_dom_N"/>
</dbReference>
<reference evidence="11" key="1">
    <citation type="journal article" date="2021" name="Nat. Commun.">
        <title>Genomic analyses provide insights into spinach domestication and the genetic basis of agronomic traits.</title>
        <authorList>
            <person name="Cai X."/>
            <person name="Sun X."/>
            <person name="Xu C."/>
            <person name="Sun H."/>
            <person name="Wang X."/>
            <person name="Ge C."/>
            <person name="Zhang Z."/>
            <person name="Wang Q."/>
            <person name="Fei Z."/>
            <person name="Jiao C."/>
            <person name="Wang Q."/>
        </authorList>
    </citation>
    <scope>NUCLEOTIDE SEQUENCE [LARGE SCALE GENOMIC DNA]</scope>
    <source>
        <strain evidence="11">cv. Varoflay</strain>
    </source>
</reference>
<dbReference type="InterPro" id="IPR027256">
    <property type="entry name" value="P-typ_ATPase_IB"/>
</dbReference>
<dbReference type="Gene3D" id="3.30.70.100">
    <property type="match status" value="1"/>
</dbReference>
<keyword evidence="8" id="KW-0067">ATP-binding</keyword>
<feature type="transmembrane region" description="Helical" evidence="8">
    <location>
        <begin position="147"/>
        <end position="165"/>
    </location>
</feature>
<dbReference type="KEGG" id="soe:110781939"/>
<dbReference type="SFLD" id="SFLDS00003">
    <property type="entry name" value="Haloacid_Dehalogenase"/>
    <property type="match status" value="1"/>
</dbReference>
<dbReference type="InterPro" id="IPR023298">
    <property type="entry name" value="ATPase_P-typ_TM_dom_sf"/>
</dbReference>
<dbReference type="SUPFAM" id="SSF81653">
    <property type="entry name" value="Calcium ATPase, transduction domain A"/>
    <property type="match status" value="1"/>
</dbReference>
<dbReference type="FunFam" id="3.30.70.100:FF:000022">
    <property type="entry name" value="Putative cadmium/zinc-transporting ATPase 3"/>
    <property type="match status" value="1"/>
</dbReference>
<feature type="transmembrane region" description="Helical" evidence="8">
    <location>
        <begin position="369"/>
        <end position="397"/>
    </location>
</feature>
<keyword evidence="7 8" id="KW-0472">Membrane</keyword>
<dbReference type="SUPFAM" id="SSF56784">
    <property type="entry name" value="HAD-like"/>
    <property type="match status" value="1"/>
</dbReference>